<dbReference type="AlphaFoldDB" id="A0AAE2RDD0"/>
<evidence type="ECO:0000259" key="1">
    <source>
        <dbReference type="Pfam" id="PF08975"/>
    </source>
</evidence>
<gene>
    <name evidence="2" type="ORF">IEI95_014490</name>
</gene>
<name>A0AAE2RDD0_AGRVI</name>
<dbReference type="Proteomes" id="UP000655037">
    <property type="component" value="Unassembled WGS sequence"/>
</dbReference>
<dbReference type="RefSeq" id="WP_156536968.1">
    <property type="nucleotide sequence ID" value="NZ_JACXXJ020000005.1"/>
</dbReference>
<proteinExistence type="predicted"/>
<dbReference type="InterPro" id="IPR009097">
    <property type="entry name" value="Cyclic_Pdiesterase"/>
</dbReference>
<accession>A0AAE2RDD0</accession>
<organism evidence="2 3">
    <name type="scientific">Agrobacterium vitis</name>
    <name type="common">Rhizobium vitis</name>
    <dbReference type="NCBI Taxonomy" id="373"/>
    <lineage>
        <taxon>Bacteria</taxon>
        <taxon>Pseudomonadati</taxon>
        <taxon>Pseudomonadota</taxon>
        <taxon>Alphaproteobacteria</taxon>
        <taxon>Hyphomicrobiales</taxon>
        <taxon>Rhizobiaceae</taxon>
        <taxon>Rhizobium/Agrobacterium group</taxon>
        <taxon>Agrobacterium</taxon>
    </lineage>
</organism>
<dbReference type="InterPro" id="IPR015069">
    <property type="entry name" value="2H-PEstase_DUF1868"/>
</dbReference>
<reference evidence="2" key="1">
    <citation type="submission" date="2020-11" db="EMBL/GenBank/DDBJ databases">
        <title>Agrobacterium vitis strain K377 genome.</title>
        <authorList>
            <person name="Xi H."/>
        </authorList>
    </citation>
    <scope>NUCLEOTIDE SEQUENCE</scope>
    <source>
        <strain evidence="2">K377</strain>
    </source>
</reference>
<sequence length="244" mass="27965">MALMPQTQLSCDLIRFSAAGRPGPSKHLGIRFDAEGNFLPEPGNTIVCHLRPGSESQKAIVALQERYKQMPEADHLAVTPASSLHMTLFQGIIEYRRTAAFWPKDLPLDAPIDDMTEILAQRLTYFAPGPDFRMKIARMLPTGLRLEPVGEADRRALAQWRDRLADLFGYRHPDHETYEFHITFAYVIRPFSEAALFQWQAMLETAREEFLEQFEDIALDPPAFCAFNDMKHFEELIVLQDNIE</sequence>
<protein>
    <submittedName>
        <fullName evidence="2">DUF1868 domain-containing protein</fullName>
    </submittedName>
</protein>
<dbReference type="EMBL" id="JACXXJ020000005">
    <property type="protein sequence ID" value="MBF2715424.1"/>
    <property type="molecule type" value="Genomic_DNA"/>
</dbReference>
<evidence type="ECO:0000313" key="3">
    <source>
        <dbReference type="Proteomes" id="UP000655037"/>
    </source>
</evidence>
<dbReference type="Gene3D" id="3.90.1140.10">
    <property type="entry name" value="Cyclic phosphodiesterase"/>
    <property type="match status" value="1"/>
</dbReference>
<comment type="caution">
    <text evidence="2">The sequence shown here is derived from an EMBL/GenBank/DDBJ whole genome shotgun (WGS) entry which is preliminary data.</text>
</comment>
<dbReference type="Pfam" id="PF08975">
    <property type="entry name" value="2H-phosphodiest"/>
    <property type="match status" value="1"/>
</dbReference>
<dbReference type="SUPFAM" id="SSF55144">
    <property type="entry name" value="LigT-like"/>
    <property type="match status" value="1"/>
</dbReference>
<evidence type="ECO:0000313" key="2">
    <source>
        <dbReference type="EMBL" id="MBF2715424.1"/>
    </source>
</evidence>
<feature type="domain" description="DUF1868" evidence="1">
    <location>
        <begin position="31"/>
        <end position="144"/>
    </location>
</feature>